<dbReference type="GO" id="GO:0016020">
    <property type="term" value="C:membrane"/>
    <property type="evidence" value="ECO:0007669"/>
    <property type="project" value="UniProtKB-SubCell"/>
</dbReference>
<keyword evidence="5" id="KW-0735">Signal-anchor</keyword>
<dbReference type="GO" id="GO:0016757">
    <property type="term" value="F:glycosyltransferase activity"/>
    <property type="evidence" value="ECO:0007669"/>
    <property type="project" value="UniProtKB-KW"/>
</dbReference>
<reference evidence="11" key="1">
    <citation type="submission" date="2022-11" db="EMBL/GenBank/DDBJ databases">
        <authorList>
            <person name="Petersen C."/>
        </authorList>
    </citation>
    <scope>NUCLEOTIDE SEQUENCE</scope>
    <source>
        <strain evidence="11">IBT 21917</strain>
    </source>
</reference>
<dbReference type="AlphaFoldDB" id="A0A9W9LGH6"/>
<dbReference type="GO" id="GO:0012505">
    <property type="term" value="C:endomembrane system"/>
    <property type="evidence" value="ECO:0007669"/>
    <property type="project" value="UniProtKB-SubCell"/>
</dbReference>
<dbReference type="Proteomes" id="UP001146351">
    <property type="component" value="Unassembled WGS sequence"/>
</dbReference>
<keyword evidence="2" id="KW-0328">Glycosyltransferase</keyword>
<evidence type="ECO:0000256" key="7">
    <source>
        <dbReference type="ARBA" id="ARBA00023136"/>
    </source>
</evidence>
<evidence type="ECO:0000313" key="12">
    <source>
        <dbReference type="Proteomes" id="UP001146351"/>
    </source>
</evidence>
<keyword evidence="12" id="KW-1185">Reference proteome</keyword>
<evidence type="ECO:0000256" key="6">
    <source>
        <dbReference type="ARBA" id="ARBA00022989"/>
    </source>
</evidence>
<keyword evidence="4" id="KW-0812">Transmembrane</keyword>
<evidence type="ECO:0000256" key="8">
    <source>
        <dbReference type="ARBA" id="ARBA00037847"/>
    </source>
</evidence>
<name>A0A9W9LGH6_9EURO</name>
<keyword evidence="6" id="KW-1133">Transmembrane helix</keyword>
<comment type="subcellular location">
    <subcellularLocation>
        <location evidence="8">Endomembrane system</location>
        <topology evidence="8">Single-pass membrane protein</topology>
    </subcellularLocation>
    <subcellularLocation>
        <location evidence="1">Membrane</location>
        <topology evidence="1">Single-pass type II membrane protein</topology>
    </subcellularLocation>
</comment>
<evidence type="ECO:0000256" key="2">
    <source>
        <dbReference type="ARBA" id="ARBA00022676"/>
    </source>
</evidence>
<feature type="region of interest" description="Disordered" evidence="9">
    <location>
        <begin position="103"/>
        <end position="128"/>
    </location>
</feature>
<dbReference type="OrthoDB" id="414175at2759"/>
<comment type="caution">
    <text evidence="11">The sequence shown here is derived from an EMBL/GenBank/DDBJ whole genome shotgun (WGS) entry which is preliminary data.</text>
</comment>
<evidence type="ECO:0000256" key="1">
    <source>
        <dbReference type="ARBA" id="ARBA00004606"/>
    </source>
</evidence>
<keyword evidence="3" id="KW-0808">Transferase</keyword>
<evidence type="ECO:0000259" key="10">
    <source>
        <dbReference type="Pfam" id="PF02434"/>
    </source>
</evidence>
<gene>
    <name evidence="11" type="ORF">N7492_007991</name>
</gene>
<sequence length="487" mass="55207">MKSFLLNARERAFPASWAGKKMLRFVAIFLTVLAFASLLWPGSRHSRVAILANTNVTIADTVKCNPGIDLLRRLEVVKLAAYTRREIVVDFSPDPLPIRQHVDQPLWAEERGTTENKQPTELEDSRDGCSIPTPMAVQVVKPPKPVDASHIDFGVATTAERLSESLDQFVHWAGYTRTRIFALIEPDDQGAEGIRAVKAKAEDLGINLYVTVSEDDYLHRYFALVPLLEENRRESTQWACIIDDDTFFLSMHALVEALKGYDHTKPMYIGGLSEGLPQIANFGMIAFGGAGVFLSQPMLTQVAAVYEDCERMTYTGDRRIGNCIYEYTTARLTVDHRLRQLDLMEDASGFFEAGREPPLSVHHWKSWFKADMPKLGVVSELCGDTCLLRQWRFSDGWILTNGFSVIRYGFKTDPGDISMEMTWDAHNGANMEGYLHELGPLRPKDEGKHSYLLVDAELEPNGRVTQWYIMRDSWHGDQVLELSWRKR</sequence>
<protein>
    <recommendedName>
        <fullName evidence="10">Fringe-like glycosyltransferase domain-containing protein</fullName>
    </recommendedName>
</protein>
<dbReference type="EMBL" id="JAPQKO010000006">
    <property type="protein sequence ID" value="KAJ5155188.1"/>
    <property type="molecule type" value="Genomic_DNA"/>
</dbReference>
<evidence type="ECO:0000256" key="9">
    <source>
        <dbReference type="SAM" id="MobiDB-lite"/>
    </source>
</evidence>
<feature type="compositionally biased region" description="Basic and acidic residues" evidence="9">
    <location>
        <begin position="108"/>
        <end position="127"/>
    </location>
</feature>
<dbReference type="Pfam" id="PF02434">
    <property type="entry name" value="Fringe"/>
    <property type="match status" value="1"/>
</dbReference>
<evidence type="ECO:0000256" key="5">
    <source>
        <dbReference type="ARBA" id="ARBA00022968"/>
    </source>
</evidence>
<dbReference type="InterPro" id="IPR003378">
    <property type="entry name" value="Fringe-like_glycosylTrfase"/>
</dbReference>
<reference evidence="11" key="2">
    <citation type="journal article" date="2023" name="IMA Fungus">
        <title>Comparative genomic study of the Penicillium genus elucidates a diverse pangenome and 15 lateral gene transfer events.</title>
        <authorList>
            <person name="Petersen C."/>
            <person name="Sorensen T."/>
            <person name="Nielsen M.R."/>
            <person name="Sondergaard T.E."/>
            <person name="Sorensen J.L."/>
            <person name="Fitzpatrick D.A."/>
            <person name="Frisvad J.C."/>
            <person name="Nielsen K.L."/>
        </authorList>
    </citation>
    <scope>NUCLEOTIDE SEQUENCE</scope>
    <source>
        <strain evidence="11">IBT 21917</strain>
    </source>
</reference>
<keyword evidence="7" id="KW-0472">Membrane</keyword>
<organism evidence="11 12">
    <name type="scientific">Penicillium capsulatum</name>
    <dbReference type="NCBI Taxonomy" id="69766"/>
    <lineage>
        <taxon>Eukaryota</taxon>
        <taxon>Fungi</taxon>
        <taxon>Dikarya</taxon>
        <taxon>Ascomycota</taxon>
        <taxon>Pezizomycotina</taxon>
        <taxon>Eurotiomycetes</taxon>
        <taxon>Eurotiomycetidae</taxon>
        <taxon>Eurotiales</taxon>
        <taxon>Aspergillaceae</taxon>
        <taxon>Penicillium</taxon>
    </lineage>
</organism>
<evidence type="ECO:0000256" key="4">
    <source>
        <dbReference type="ARBA" id="ARBA00022692"/>
    </source>
</evidence>
<evidence type="ECO:0000313" key="11">
    <source>
        <dbReference type="EMBL" id="KAJ5155188.1"/>
    </source>
</evidence>
<proteinExistence type="predicted"/>
<evidence type="ECO:0000256" key="3">
    <source>
        <dbReference type="ARBA" id="ARBA00022679"/>
    </source>
</evidence>
<dbReference type="PANTHER" id="PTHR10811">
    <property type="entry name" value="FRINGE-RELATED"/>
    <property type="match status" value="1"/>
</dbReference>
<feature type="domain" description="Fringe-like glycosyltransferase" evidence="10">
    <location>
        <begin position="204"/>
        <end position="334"/>
    </location>
</feature>
<dbReference type="Gene3D" id="3.90.550.50">
    <property type="match status" value="1"/>
</dbReference>
<accession>A0A9W9LGH6</accession>